<evidence type="ECO:0000259" key="6">
    <source>
        <dbReference type="Pfam" id="PF05154"/>
    </source>
</evidence>
<evidence type="ECO:0000256" key="4">
    <source>
        <dbReference type="ARBA" id="ARBA00023136"/>
    </source>
</evidence>
<dbReference type="GO" id="GO:0016020">
    <property type="term" value="C:membrane"/>
    <property type="evidence" value="ECO:0007669"/>
    <property type="project" value="UniProtKB-SubCell"/>
</dbReference>
<evidence type="ECO:0000313" key="7">
    <source>
        <dbReference type="EMBL" id="TRY13778.1"/>
    </source>
</evidence>
<organism evidence="7 8">
    <name type="scientific">Shewanella hanedai</name>
    <name type="common">Alteromonas hanedai</name>
    <dbReference type="NCBI Taxonomy" id="25"/>
    <lineage>
        <taxon>Bacteria</taxon>
        <taxon>Pseudomonadati</taxon>
        <taxon>Pseudomonadota</taxon>
        <taxon>Gammaproteobacteria</taxon>
        <taxon>Alteromonadales</taxon>
        <taxon>Shewanellaceae</taxon>
        <taxon>Shewanella</taxon>
    </lineage>
</organism>
<proteinExistence type="predicted"/>
<keyword evidence="2 5" id="KW-0812">Transmembrane</keyword>
<accession>A0A553JMT6</accession>
<dbReference type="OrthoDB" id="9816361at2"/>
<sequence>MTLELAVKNIDCTQCSHQVDLNAVICPQCHAAQGLEALAGVDPEVHIKNQNLTVWFGFLFGGLGLHRFYLGQYVKGSLYLVFSWTLVPMVVGWVDAIRTLKMSPFSFEQRYCRRATQYYI</sequence>
<evidence type="ECO:0000256" key="2">
    <source>
        <dbReference type="ARBA" id="ARBA00022692"/>
    </source>
</evidence>
<evidence type="ECO:0000256" key="3">
    <source>
        <dbReference type="ARBA" id="ARBA00022989"/>
    </source>
</evidence>
<keyword evidence="4 5" id="KW-0472">Membrane</keyword>
<comment type="subcellular location">
    <subcellularLocation>
        <location evidence="1">Membrane</location>
        <topology evidence="1">Multi-pass membrane protein</topology>
    </subcellularLocation>
</comment>
<dbReference type="AlphaFoldDB" id="A0A553JMT6"/>
<keyword evidence="3 5" id="KW-1133">Transmembrane helix</keyword>
<dbReference type="Pfam" id="PF05154">
    <property type="entry name" value="TM2"/>
    <property type="match status" value="1"/>
</dbReference>
<comment type="caution">
    <text evidence="7">The sequence shown here is derived from an EMBL/GenBank/DDBJ whole genome shotgun (WGS) entry which is preliminary data.</text>
</comment>
<reference evidence="8" key="1">
    <citation type="submission" date="2019-07" db="EMBL/GenBank/DDBJ databases">
        <title>Shewanella sp. YLB-08 draft genomic sequence.</title>
        <authorList>
            <person name="Yu L."/>
        </authorList>
    </citation>
    <scope>NUCLEOTIDE SEQUENCE [LARGE SCALE GENOMIC DNA]</scope>
    <source>
        <strain evidence="8">JCM 20706</strain>
    </source>
</reference>
<gene>
    <name evidence="7" type="ORF">FN961_13950</name>
</gene>
<name>A0A553JMT6_SHEHA</name>
<evidence type="ECO:0000313" key="8">
    <source>
        <dbReference type="Proteomes" id="UP000318126"/>
    </source>
</evidence>
<feature type="domain" description="TM2" evidence="6">
    <location>
        <begin position="48"/>
        <end position="97"/>
    </location>
</feature>
<dbReference type="InterPro" id="IPR007829">
    <property type="entry name" value="TM2"/>
</dbReference>
<dbReference type="EMBL" id="VKGK01000016">
    <property type="protein sequence ID" value="TRY13778.1"/>
    <property type="molecule type" value="Genomic_DNA"/>
</dbReference>
<dbReference type="Proteomes" id="UP000318126">
    <property type="component" value="Unassembled WGS sequence"/>
</dbReference>
<evidence type="ECO:0000256" key="1">
    <source>
        <dbReference type="ARBA" id="ARBA00004141"/>
    </source>
</evidence>
<feature type="transmembrane region" description="Helical" evidence="5">
    <location>
        <begin position="52"/>
        <end position="70"/>
    </location>
</feature>
<keyword evidence="8" id="KW-1185">Reference proteome</keyword>
<evidence type="ECO:0000256" key="5">
    <source>
        <dbReference type="SAM" id="Phobius"/>
    </source>
</evidence>
<protein>
    <submittedName>
        <fullName evidence="7">TM2 domain-containing protein</fullName>
    </submittedName>
</protein>
<feature type="transmembrane region" description="Helical" evidence="5">
    <location>
        <begin position="76"/>
        <end position="94"/>
    </location>
</feature>